<name>A0AB34K2V8_PRYPA</name>
<evidence type="ECO:0000256" key="1">
    <source>
        <dbReference type="ARBA" id="ARBA00023172"/>
    </source>
</evidence>
<dbReference type="GO" id="GO:0015074">
    <property type="term" value="P:DNA integration"/>
    <property type="evidence" value="ECO:0007669"/>
    <property type="project" value="InterPro"/>
</dbReference>
<dbReference type="Proteomes" id="UP001515480">
    <property type="component" value="Unassembled WGS sequence"/>
</dbReference>
<dbReference type="InterPro" id="IPR011010">
    <property type="entry name" value="DNA_brk_join_enz"/>
</dbReference>
<dbReference type="GO" id="GO:0003677">
    <property type="term" value="F:DNA binding"/>
    <property type="evidence" value="ECO:0007669"/>
    <property type="project" value="InterPro"/>
</dbReference>
<dbReference type="AlphaFoldDB" id="A0AB34K2V8"/>
<proteinExistence type="predicted"/>
<protein>
    <recommendedName>
        <fullName evidence="4">Ndc10 domain-containing protein</fullName>
    </recommendedName>
</protein>
<evidence type="ECO:0008006" key="4">
    <source>
        <dbReference type="Google" id="ProtNLM"/>
    </source>
</evidence>
<accession>A0AB34K2V8</accession>
<dbReference type="SUPFAM" id="SSF56349">
    <property type="entry name" value="DNA breaking-rejoining enzymes"/>
    <property type="match status" value="1"/>
</dbReference>
<evidence type="ECO:0000313" key="2">
    <source>
        <dbReference type="EMBL" id="KAL1528704.1"/>
    </source>
</evidence>
<dbReference type="InterPro" id="IPR013762">
    <property type="entry name" value="Integrase-like_cat_sf"/>
</dbReference>
<gene>
    <name evidence="2" type="ORF">AB1Y20_010038</name>
</gene>
<dbReference type="EMBL" id="JBGBPQ010000002">
    <property type="protein sequence ID" value="KAL1528704.1"/>
    <property type="molecule type" value="Genomic_DNA"/>
</dbReference>
<keyword evidence="1" id="KW-0233">DNA recombination</keyword>
<organism evidence="2 3">
    <name type="scientific">Prymnesium parvum</name>
    <name type="common">Toxic golden alga</name>
    <dbReference type="NCBI Taxonomy" id="97485"/>
    <lineage>
        <taxon>Eukaryota</taxon>
        <taxon>Haptista</taxon>
        <taxon>Haptophyta</taxon>
        <taxon>Prymnesiophyceae</taxon>
        <taxon>Prymnesiales</taxon>
        <taxon>Prymnesiaceae</taxon>
        <taxon>Prymnesium</taxon>
    </lineage>
</organism>
<evidence type="ECO:0000313" key="3">
    <source>
        <dbReference type="Proteomes" id="UP001515480"/>
    </source>
</evidence>
<dbReference type="GO" id="GO:0006310">
    <property type="term" value="P:DNA recombination"/>
    <property type="evidence" value="ECO:0007669"/>
    <property type="project" value="UniProtKB-KW"/>
</dbReference>
<sequence length="311" mass="35134">MKADSISFEHGMAVRHINFMRPPEELLTTYMMNLRKDQLMPTVQGVKPDHSANTIRAYLGALTAACDEFSSVKGGSVCSSQMAAKMKIWQDEDTIDGAVPFDPVTALPALWEAVFTMSHWSMLKCIKAWTMFLIAFAMMGRASCITKYCPTYEDLVLPGKKQWDSDGFPQWVELGLRDWKCRTTANKGKRYALRREVNGVPTGENMTTDMWTAITDRMFAKTKLYDLEKKTGCTNHSIRRSAAQWAGRCGARELDVRNNGRWKTMALLALYMGQGPIAMAKALEEHDFDPIEKIWWYQAATIAGINGLDQM</sequence>
<keyword evidence="3" id="KW-1185">Reference proteome</keyword>
<dbReference type="Gene3D" id="1.10.443.10">
    <property type="entry name" value="Intergrase catalytic core"/>
    <property type="match status" value="1"/>
</dbReference>
<reference evidence="2 3" key="1">
    <citation type="journal article" date="2024" name="Science">
        <title>Giant polyketide synthase enzymes in the biosynthesis of giant marine polyether toxins.</title>
        <authorList>
            <person name="Fallon T.R."/>
            <person name="Shende V.V."/>
            <person name="Wierzbicki I.H."/>
            <person name="Pendleton A.L."/>
            <person name="Watervoot N.F."/>
            <person name="Auber R.P."/>
            <person name="Gonzalez D.J."/>
            <person name="Wisecaver J.H."/>
            <person name="Moore B.S."/>
        </authorList>
    </citation>
    <scope>NUCLEOTIDE SEQUENCE [LARGE SCALE GENOMIC DNA]</scope>
    <source>
        <strain evidence="2 3">12B1</strain>
    </source>
</reference>
<comment type="caution">
    <text evidence="2">The sequence shown here is derived from an EMBL/GenBank/DDBJ whole genome shotgun (WGS) entry which is preliminary data.</text>
</comment>